<evidence type="ECO:0000256" key="1">
    <source>
        <dbReference type="SAM" id="MobiDB-lite"/>
    </source>
</evidence>
<keyword evidence="3" id="KW-1185">Reference proteome</keyword>
<dbReference type="InterPro" id="IPR047749">
    <property type="entry name" value="STY4528-like"/>
</dbReference>
<dbReference type="Proteomes" id="UP000029447">
    <property type="component" value="Unassembled WGS sequence"/>
</dbReference>
<comment type="caution">
    <text evidence="2">The sequence shown here is derived from an EMBL/GenBank/DDBJ whole genome shotgun (WGS) entry which is preliminary data.</text>
</comment>
<evidence type="ECO:0000313" key="3">
    <source>
        <dbReference type="Proteomes" id="UP000029447"/>
    </source>
</evidence>
<protein>
    <submittedName>
        <fullName evidence="2">Helix-turn-helix domain protein</fullName>
    </submittedName>
</protein>
<organism evidence="2 3">
    <name type="scientific">Pectobacterium odoriferum</name>
    <dbReference type="NCBI Taxonomy" id="78398"/>
    <lineage>
        <taxon>Bacteria</taxon>
        <taxon>Pseudomonadati</taxon>
        <taxon>Pseudomonadota</taxon>
        <taxon>Gammaproteobacteria</taxon>
        <taxon>Enterobacterales</taxon>
        <taxon>Pectobacteriaceae</taxon>
        <taxon>Pectobacterium</taxon>
    </lineage>
</organism>
<evidence type="ECO:0000313" key="2">
    <source>
        <dbReference type="EMBL" id="KGA39193.1"/>
    </source>
</evidence>
<gene>
    <name evidence="2" type="ORF">KU75_24075</name>
</gene>
<proteinExistence type="predicted"/>
<feature type="compositionally biased region" description="Polar residues" evidence="1">
    <location>
        <begin position="225"/>
        <end position="239"/>
    </location>
</feature>
<reference evidence="2 3" key="1">
    <citation type="submission" date="2014-08" db="EMBL/GenBank/DDBJ databases">
        <title>Genome sequences of NCPPB Pectobacterium isolates.</title>
        <authorList>
            <person name="Glover R.H."/>
            <person name="Sapp M."/>
            <person name="Elphinstone J."/>
        </authorList>
    </citation>
    <scope>NUCLEOTIDE SEQUENCE [LARGE SCALE GENOMIC DNA]</scope>
    <source>
        <strain evidence="2 3">NCPPB3841</strain>
    </source>
</reference>
<feature type="region of interest" description="Disordered" evidence="1">
    <location>
        <begin position="195"/>
        <end position="268"/>
    </location>
</feature>
<feature type="compositionally biased region" description="Polar residues" evidence="1">
    <location>
        <begin position="198"/>
        <end position="208"/>
    </location>
</feature>
<name>A0ABR4VIL0_9GAMM</name>
<dbReference type="NCBIfam" id="NF040582">
    <property type="entry name" value="STY4528_fam"/>
    <property type="match status" value="1"/>
</dbReference>
<dbReference type="EMBL" id="JQOF01000049">
    <property type="protein sequence ID" value="KGA39193.1"/>
    <property type="molecule type" value="Genomic_DNA"/>
</dbReference>
<dbReference type="GeneID" id="93388591"/>
<dbReference type="RefSeq" id="WP_044209342.1">
    <property type="nucleotide sequence ID" value="NZ_JQOF01000049.1"/>
</dbReference>
<accession>A0ABR4VIL0</accession>
<sequence>MNLPADSLIAYTVEKMNLRLAERIPSDDAGQLRSGLLYMGNVHDAYPRRLLLDTRLSPLDKMAWMMIRLYAQQNEGAIFPTYDELQLQLASPHKGKASRETISRVLLMLRITGWLSLCKRVRDEKGRVRGNIYAQHDEPLSFLDAEIFDPGWLDTVAEACQNKNKTISQTAWEVLNEIKNDTTMRHRHSRIALIESRLGSTQTPQQMAVRQAARHPGSESELRQKSPSSDTNSLSSVSELSHPEEDKSPGSESELSGISRGCHSVRNPNRYVRSNTQCVKRNTYVLPSTFEQLLPMVDRSMVTEQLQALTSEQAEQVLQSISRALSDGGLTNPIGWLLSVLKRARDGKLFTQKKPTRPAQPQAADALFTEGMRVSPEAATDIVPKPVSDKEFVQNMLADIRKKCSPR</sequence>